<dbReference type="Pfam" id="PF10728">
    <property type="entry name" value="DUF2520"/>
    <property type="match status" value="1"/>
</dbReference>
<dbReference type="InterPro" id="IPR008927">
    <property type="entry name" value="6-PGluconate_DH-like_C_sf"/>
</dbReference>
<dbReference type="Pfam" id="PF03807">
    <property type="entry name" value="F420_oxidored"/>
    <property type="match status" value="1"/>
</dbReference>
<protein>
    <recommendedName>
        <fullName evidence="5">DUF2520 domain-containing protein</fullName>
    </recommendedName>
</protein>
<accession>A0A0P7C6F2</accession>
<gene>
    <name evidence="3" type="ORF">AFM12_11590</name>
</gene>
<dbReference type="InterPro" id="IPR037108">
    <property type="entry name" value="TM1727-like_C_sf"/>
</dbReference>
<evidence type="ECO:0000259" key="2">
    <source>
        <dbReference type="Pfam" id="PF10728"/>
    </source>
</evidence>
<name>A0A0P7C6F2_9BACT</name>
<dbReference type="OrthoDB" id="9810755at2"/>
<dbReference type="Gene3D" id="3.40.50.720">
    <property type="entry name" value="NAD(P)-binding Rossmann-like Domain"/>
    <property type="match status" value="1"/>
</dbReference>
<dbReference type="EMBL" id="LGTQ01000009">
    <property type="protein sequence ID" value="KPM47873.1"/>
    <property type="molecule type" value="Genomic_DNA"/>
</dbReference>
<dbReference type="InterPro" id="IPR018931">
    <property type="entry name" value="DUF2520"/>
</dbReference>
<evidence type="ECO:0000313" key="4">
    <source>
        <dbReference type="Proteomes" id="UP000050454"/>
    </source>
</evidence>
<dbReference type="PANTHER" id="PTHR40459:SF1">
    <property type="entry name" value="CONSERVED HYPOTHETICAL ALANINE AND LEUCINE RICH PROTEIN"/>
    <property type="match status" value="1"/>
</dbReference>
<dbReference type="AlphaFoldDB" id="A0A0P7C6F2"/>
<keyword evidence="4" id="KW-1185">Reference proteome</keyword>
<dbReference type="SUPFAM" id="SSF51735">
    <property type="entry name" value="NAD(P)-binding Rossmann-fold domains"/>
    <property type="match status" value="1"/>
</dbReference>
<proteinExistence type="predicted"/>
<feature type="domain" description="DUF2520" evidence="2">
    <location>
        <begin position="131"/>
        <end position="257"/>
    </location>
</feature>
<dbReference type="Gene3D" id="1.10.1040.20">
    <property type="entry name" value="ProC-like, C-terminal domain"/>
    <property type="match status" value="1"/>
</dbReference>
<dbReference type="Proteomes" id="UP000050454">
    <property type="component" value="Unassembled WGS sequence"/>
</dbReference>
<evidence type="ECO:0000259" key="1">
    <source>
        <dbReference type="Pfam" id="PF03807"/>
    </source>
</evidence>
<evidence type="ECO:0008006" key="5">
    <source>
        <dbReference type="Google" id="ProtNLM"/>
    </source>
</evidence>
<organism evidence="3 4">
    <name type="scientific">Jiulongibacter sediminis</name>
    <dbReference type="NCBI Taxonomy" id="1605367"/>
    <lineage>
        <taxon>Bacteria</taxon>
        <taxon>Pseudomonadati</taxon>
        <taxon>Bacteroidota</taxon>
        <taxon>Cytophagia</taxon>
        <taxon>Cytophagales</taxon>
        <taxon>Leadbetterellaceae</taxon>
        <taxon>Jiulongibacter</taxon>
    </lineage>
</organism>
<dbReference type="InterPro" id="IPR028939">
    <property type="entry name" value="P5C_Rdtase_cat_N"/>
</dbReference>
<dbReference type="STRING" id="1605367.AFM12_11590"/>
<feature type="domain" description="Pyrroline-5-carboxylate reductase catalytic N-terminal" evidence="1">
    <location>
        <begin position="3"/>
        <end position="90"/>
    </location>
</feature>
<dbReference type="PANTHER" id="PTHR40459">
    <property type="entry name" value="CONSERVED HYPOTHETICAL ALANINE AND LEUCINE RICH PROTEIN"/>
    <property type="match status" value="1"/>
</dbReference>
<dbReference type="SUPFAM" id="SSF48179">
    <property type="entry name" value="6-phosphogluconate dehydrogenase C-terminal domain-like"/>
    <property type="match status" value="1"/>
</dbReference>
<comment type="caution">
    <text evidence="3">The sequence shown here is derived from an EMBL/GenBank/DDBJ whole genome shotgun (WGS) entry which is preliminary data.</text>
</comment>
<sequence>MNISIIGTGNIAWHFIQVFEENDLNVAEVFARKKRKAADMQGYAYDVAVQTNLDFSNSTSKVFFLAVSDDAIVQVASEIRLPKEAILVHTSGAKTLGELSVALERNPEVKMGVFYPLMTFTRGVPVDFRKVPICIEGEDEYTLSILRGIAQKISGNVSEITSHQRLVLHVAAVFGCNFVNHLWALSKEIVEEEEIDFEILKPLISETFQKAMKAEHPAQVQTGPAVRDDESTIEKHKKLVKEDPDLLKVYKTLTQSIQDWHQ</sequence>
<dbReference type="InterPro" id="IPR036291">
    <property type="entry name" value="NAD(P)-bd_dom_sf"/>
</dbReference>
<evidence type="ECO:0000313" key="3">
    <source>
        <dbReference type="EMBL" id="KPM47873.1"/>
    </source>
</evidence>
<reference evidence="3 4" key="1">
    <citation type="submission" date="2015-07" db="EMBL/GenBank/DDBJ databases">
        <title>The draft genome sequence of Leadbetterella sp. JN14-9.</title>
        <authorList>
            <person name="Liu Y."/>
            <person name="Du J."/>
            <person name="Shao Z."/>
        </authorList>
    </citation>
    <scope>NUCLEOTIDE SEQUENCE [LARGE SCALE GENOMIC DNA]</scope>
    <source>
        <strain evidence="3 4">JN14-9</strain>
    </source>
</reference>
<dbReference type="RefSeq" id="WP_055148353.1">
    <property type="nucleotide sequence ID" value="NZ_JXSZ01000009.1"/>
</dbReference>